<dbReference type="PROSITE" id="PS50261">
    <property type="entry name" value="G_PROTEIN_RECEP_F2_4"/>
    <property type="match status" value="1"/>
</dbReference>
<evidence type="ECO:0000256" key="3">
    <source>
        <dbReference type="ARBA" id="ARBA00022989"/>
    </source>
</evidence>
<dbReference type="OrthoDB" id="6144168at2759"/>
<keyword evidence="2 5" id="KW-0812">Transmembrane</keyword>
<dbReference type="EMBL" id="CAJHNH020002489">
    <property type="protein sequence ID" value="CAG5126885.1"/>
    <property type="molecule type" value="Genomic_DNA"/>
</dbReference>
<evidence type="ECO:0000256" key="5">
    <source>
        <dbReference type="SAM" id="Phobius"/>
    </source>
</evidence>
<comment type="caution">
    <text evidence="7">The sequence shown here is derived from an EMBL/GenBank/DDBJ whole genome shotgun (WGS) entry which is preliminary data.</text>
</comment>
<comment type="subcellular location">
    <subcellularLocation>
        <location evidence="1">Membrane</location>
        <topology evidence="1">Multi-pass membrane protein</topology>
    </subcellularLocation>
</comment>
<accession>A0A8S3ZFZ3</accession>
<evidence type="ECO:0000313" key="7">
    <source>
        <dbReference type="EMBL" id="CAG5126885.1"/>
    </source>
</evidence>
<dbReference type="PANTHER" id="PTHR45620:SF42">
    <property type="entry name" value="G-PROTEIN COUPLED RECEPTOR SEB-2"/>
    <property type="match status" value="1"/>
</dbReference>
<feature type="transmembrane region" description="Helical" evidence="5">
    <location>
        <begin position="72"/>
        <end position="92"/>
    </location>
</feature>
<dbReference type="InterPro" id="IPR000832">
    <property type="entry name" value="GPCR_2_secretin-like"/>
</dbReference>
<feature type="domain" description="G-protein coupled receptors family 2 profile 2" evidence="6">
    <location>
        <begin position="1"/>
        <end position="127"/>
    </location>
</feature>
<dbReference type="Pfam" id="PF00002">
    <property type="entry name" value="7tm_2"/>
    <property type="match status" value="1"/>
</dbReference>
<name>A0A8S3ZFZ3_9EUPU</name>
<evidence type="ECO:0000256" key="1">
    <source>
        <dbReference type="ARBA" id="ARBA00004141"/>
    </source>
</evidence>
<dbReference type="Gene3D" id="1.20.1070.10">
    <property type="entry name" value="Rhodopsin 7-helix transmembrane proteins"/>
    <property type="match status" value="1"/>
</dbReference>
<dbReference type="PANTHER" id="PTHR45620">
    <property type="entry name" value="PDF RECEPTOR-LIKE PROTEIN-RELATED"/>
    <property type="match status" value="1"/>
</dbReference>
<dbReference type="PRINTS" id="PR00249">
    <property type="entry name" value="GPCRSECRETIN"/>
</dbReference>
<dbReference type="InterPro" id="IPR017981">
    <property type="entry name" value="GPCR_2-like_7TM"/>
</dbReference>
<proteinExistence type="predicted"/>
<keyword evidence="8" id="KW-1185">Reference proteome</keyword>
<dbReference type="GO" id="GO:0007166">
    <property type="term" value="P:cell surface receptor signaling pathway"/>
    <property type="evidence" value="ECO:0007669"/>
    <property type="project" value="InterPro"/>
</dbReference>
<gene>
    <name evidence="7" type="ORF">CUNI_LOCUS12443</name>
</gene>
<reference evidence="7" key="1">
    <citation type="submission" date="2021-04" db="EMBL/GenBank/DDBJ databases">
        <authorList>
            <consortium name="Molecular Ecology Group"/>
        </authorList>
    </citation>
    <scope>NUCLEOTIDE SEQUENCE</scope>
</reference>
<dbReference type="InterPro" id="IPR050332">
    <property type="entry name" value="GPCR_2"/>
</dbReference>
<dbReference type="GO" id="GO:0005886">
    <property type="term" value="C:plasma membrane"/>
    <property type="evidence" value="ECO:0007669"/>
    <property type="project" value="TreeGrafter"/>
</dbReference>
<evidence type="ECO:0000256" key="2">
    <source>
        <dbReference type="ARBA" id="ARBA00022692"/>
    </source>
</evidence>
<feature type="transmembrane region" description="Helical" evidence="5">
    <location>
        <begin position="30"/>
        <end position="52"/>
    </location>
</feature>
<feature type="non-terminal residue" evidence="7">
    <location>
        <position position="221"/>
    </location>
</feature>
<dbReference type="AlphaFoldDB" id="A0A8S3ZFZ3"/>
<evidence type="ECO:0000313" key="8">
    <source>
        <dbReference type="Proteomes" id="UP000678393"/>
    </source>
</evidence>
<evidence type="ECO:0000256" key="4">
    <source>
        <dbReference type="ARBA" id="ARBA00023136"/>
    </source>
</evidence>
<evidence type="ECO:0000259" key="6">
    <source>
        <dbReference type="PROSITE" id="PS50261"/>
    </source>
</evidence>
<dbReference type="GO" id="GO:0007188">
    <property type="term" value="P:adenylate cyclase-modulating G protein-coupled receptor signaling pathway"/>
    <property type="evidence" value="ECO:0007669"/>
    <property type="project" value="TreeGrafter"/>
</dbReference>
<dbReference type="GO" id="GO:0008528">
    <property type="term" value="F:G protein-coupled peptide receptor activity"/>
    <property type="evidence" value="ECO:0007669"/>
    <property type="project" value="TreeGrafter"/>
</dbReference>
<sequence length="221" mass="24817">VPFLLTAAYAAVRGAVSTLAHNCWMQEDIFQWIIAAPVAASVIINICILVNLVRLLMTKLRQVPNVNENRKAAKATLILVPLFGLQFLILPVRPELDSVLYPFYLHFMSLVMSLQGTLVAIIFCFCNGEVKSLILRKWQQHKLMTGHTRKNTGLTSSTIMDGYSVIENTREGTIQVSKSTHDQHHEDREEIELRAVPVVTTPLVEKDQMNETSIAQTDDCT</sequence>
<keyword evidence="3 5" id="KW-1133">Transmembrane helix</keyword>
<feature type="transmembrane region" description="Helical" evidence="5">
    <location>
        <begin position="104"/>
        <end position="126"/>
    </location>
</feature>
<dbReference type="SUPFAM" id="SSF81321">
    <property type="entry name" value="Family A G protein-coupled receptor-like"/>
    <property type="match status" value="1"/>
</dbReference>
<organism evidence="7 8">
    <name type="scientific">Candidula unifasciata</name>
    <dbReference type="NCBI Taxonomy" id="100452"/>
    <lineage>
        <taxon>Eukaryota</taxon>
        <taxon>Metazoa</taxon>
        <taxon>Spiralia</taxon>
        <taxon>Lophotrochozoa</taxon>
        <taxon>Mollusca</taxon>
        <taxon>Gastropoda</taxon>
        <taxon>Heterobranchia</taxon>
        <taxon>Euthyneura</taxon>
        <taxon>Panpulmonata</taxon>
        <taxon>Eupulmonata</taxon>
        <taxon>Stylommatophora</taxon>
        <taxon>Helicina</taxon>
        <taxon>Helicoidea</taxon>
        <taxon>Geomitridae</taxon>
        <taxon>Candidula</taxon>
    </lineage>
</organism>
<dbReference type="Proteomes" id="UP000678393">
    <property type="component" value="Unassembled WGS sequence"/>
</dbReference>
<keyword evidence="4 5" id="KW-0472">Membrane</keyword>
<protein>
    <recommendedName>
        <fullName evidence="6">G-protein coupled receptors family 2 profile 2 domain-containing protein</fullName>
    </recommendedName>
</protein>